<dbReference type="PANTHER" id="PTHR30250">
    <property type="entry name" value="PST FAMILY PREDICTED COLANIC ACID TRANSPORTER"/>
    <property type="match status" value="1"/>
</dbReference>
<feature type="transmembrane region" description="Helical" evidence="6">
    <location>
        <begin position="163"/>
        <end position="182"/>
    </location>
</feature>
<dbReference type="InterPro" id="IPR002797">
    <property type="entry name" value="Polysacc_synth"/>
</dbReference>
<organism evidence="7 8">
    <name type="scientific">Fusobacterium nucleatum subsp. polymorphum</name>
    <name type="common">Fusobacterium polymorphum</name>
    <dbReference type="NCBI Taxonomy" id="76857"/>
    <lineage>
        <taxon>Bacteria</taxon>
        <taxon>Fusobacteriati</taxon>
        <taxon>Fusobacteriota</taxon>
        <taxon>Fusobacteriia</taxon>
        <taxon>Fusobacteriales</taxon>
        <taxon>Fusobacteriaceae</taxon>
        <taxon>Fusobacterium</taxon>
    </lineage>
</organism>
<name>A0A2C6ARX4_FUSNP</name>
<gene>
    <name evidence="7" type="ORF">CA840_00960</name>
</gene>
<accession>A0A2C6ARX4</accession>
<dbReference type="Proteomes" id="UP000225199">
    <property type="component" value="Unassembled WGS sequence"/>
</dbReference>
<keyword evidence="3 6" id="KW-0812">Transmembrane</keyword>
<evidence type="ECO:0000256" key="1">
    <source>
        <dbReference type="ARBA" id="ARBA00004651"/>
    </source>
</evidence>
<feature type="transmembrane region" description="Helical" evidence="6">
    <location>
        <begin position="289"/>
        <end position="312"/>
    </location>
</feature>
<keyword evidence="2" id="KW-1003">Cell membrane</keyword>
<sequence length="433" mass="50692">MNKILKNIFWIFFDKMFLAILQFFVGTKIANHYGSESFGVYNLAITIVSFSTLFFELINERVIKKFFLYHKFNLIIYNINFFRNTISIILFLLTVLFGKFYVSNQLFYYTLILLCFDNILLTTTSGIEIYFNYKLNSKNIVIINNIIKLLSYIAQYVGILLNYSIIMVPITRCLGSILRIFVLKKMYKTNYLKDKKSKLKINIVLLVKMYKESIYLWLGFLGSLVYTQMDKLMLGGMLGNKAVGVYSVAVTLSQFLAIVIFPIQVSIYPKMLELYKKNKRDYYNFYQKCNTLITQFYLIASILSIFIVKLFFLKIYSFEYVDAISIYSVLTISVFFKANGALQTGHVTIRNIAKKILYKTFSGLIINMILNYYFIKKFGIIGAALATAITNFITLFLLDFFIKEYYRQAIIQLKSLNIFNLKNIKNMFKMKLD</sequence>
<evidence type="ECO:0000256" key="3">
    <source>
        <dbReference type="ARBA" id="ARBA00022692"/>
    </source>
</evidence>
<keyword evidence="5 6" id="KW-0472">Membrane</keyword>
<feature type="transmembrane region" description="Helical" evidence="6">
    <location>
        <begin position="203"/>
        <end position="226"/>
    </location>
</feature>
<dbReference type="GO" id="GO:0005886">
    <property type="term" value="C:plasma membrane"/>
    <property type="evidence" value="ECO:0007669"/>
    <property type="project" value="UniProtKB-SubCell"/>
</dbReference>
<dbReference type="AlphaFoldDB" id="A0A2C6ARX4"/>
<evidence type="ECO:0000256" key="2">
    <source>
        <dbReference type="ARBA" id="ARBA00022475"/>
    </source>
</evidence>
<dbReference type="RefSeq" id="WP_098978182.1">
    <property type="nucleotide sequence ID" value="NZ_NIRJ01000001.1"/>
</dbReference>
<reference evidence="7 8" key="1">
    <citation type="submission" date="2017-06" db="EMBL/GenBank/DDBJ databases">
        <title>Draft genome sequence of Fusobacterium nucleatum subsp. polymorphum KCOM 1002 (=ChDC F175).</title>
        <authorList>
            <person name="Kook J.-K."/>
            <person name="Park S.-N."/>
            <person name="Lim Y.K."/>
            <person name="Roh H."/>
        </authorList>
    </citation>
    <scope>NUCLEOTIDE SEQUENCE [LARGE SCALE GENOMIC DNA]</scope>
    <source>
        <strain evidence="8">KCOM 1002 (ChDC F175)</strain>
    </source>
</reference>
<comment type="caution">
    <text evidence="7">The sequence shown here is derived from an EMBL/GenBank/DDBJ whole genome shotgun (WGS) entry which is preliminary data.</text>
</comment>
<comment type="subcellular location">
    <subcellularLocation>
        <location evidence="1">Cell membrane</location>
        <topology evidence="1">Multi-pass membrane protein</topology>
    </subcellularLocation>
</comment>
<feature type="transmembrane region" description="Helical" evidence="6">
    <location>
        <begin position="318"/>
        <end position="336"/>
    </location>
</feature>
<feature type="transmembrane region" description="Helical" evidence="6">
    <location>
        <begin position="79"/>
        <end position="100"/>
    </location>
</feature>
<feature type="transmembrane region" description="Helical" evidence="6">
    <location>
        <begin position="106"/>
        <end position="127"/>
    </location>
</feature>
<dbReference type="PANTHER" id="PTHR30250:SF11">
    <property type="entry name" value="O-ANTIGEN TRANSPORTER-RELATED"/>
    <property type="match status" value="1"/>
</dbReference>
<feature type="transmembrane region" description="Helical" evidence="6">
    <location>
        <begin position="38"/>
        <end position="58"/>
    </location>
</feature>
<proteinExistence type="predicted"/>
<keyword evidence="4 6" id="KW-1133">Transmembrane helix</keyword>
<feature type="transmembrane region" description="Helical" evidence="6">
    <location>
        <begin position="356"/>
        <end position="374"/>
    </location>
</feature>
<evidence type="ECO:0000256" key="5">
    <source>
        <dbReference type="ARBA" id="ARBA00023136"/>
    </source>
</evidence>
<feature type="transmembrane region" description="Helical" evidence="6">
    <location>
        <begin position="246"/>
        <end position="268"/>
    </location>
</feature>
<feature type="transmembrane region" description="Helical" evidence="6">
    <location>
        <begin position="380"/>
        <end position="402"/>
    </location>
</feature>
<evidence type="ECO:0000313" key="7">
    <source>
        <dbReference type="EMBL" id="PHH96067.1"/>
    </source>
</evidence>
<feature type="transmembrane region" description="Helical" evidence="6">
    <location>
        <begin position="139"/>
        <end position="157"/>
    </location>
</feature>
<feature type="transmembrane region" description="Helical" evidence="6">
    <location>
        <begin position="7"/>
        <end position="26"/>
    </location>
</feature>
<dbReference type="InterPro" id="IPR050833">
    <property type="entry name" value="Poly_Biosynth_Transport"/>
</dbReference>
<dbReference type="EMBL" id="NIRJ01000001">
    <property type="protein sequence ID" value="PHH96067.1"/>
    <property type="molecule type" value="Genomic_DNA"/>
</dbReference>
<evidence type="ECO:0000256" key="4">
    <source>
        <dbReference type="ARBA" id="ARBA00022989"/>
    </source>
</evidence>
<dbReference type="Pfam" id="PF01943">
    <property type="entry name" value="Polysacc_synt"/>
    <property type="match status" value="1"/>
</dbReference>
<evidence type="ECO:0000313" key="8">
    <source>
        <dbReference type="Proteomes" id="UP000225199"/>
    </source>
</evidence>
<evidence type="ECO:0000256" key="6">
    <source>
        <dbReference type="SAM" id="Phobius"/>
    </source>
</evidence>
<protein>
    <submittedName>
        <fullName evidence="7">Uncharacterized protein</fullName>
    </submittedName>
</protein>